<gene>
    <name evidence="13" type="ORF">CKO21_16750</name>
</gene>
<dbReference type="Proteomes" id="UP000778970">
    <property type="component" value="Unassembled WGS sequence"/>
</dbReference>
<sequence>MIDLRPVTFVIGVLLSILAAAMLVPAAVDLILGHRDWEVFIASSAVTVFAGVSMILTTRTGWASFNIRQAFVMTTGAWATIALFGALPLSFSELGLSFTDAVFESMSGITTTGSTVIVGLDTAPPGILIWRAMLQWLGGIGIVVMAIAILPILRVGGMQLFRVEAFDADKVLPRAAQVAAAIAGIYILLTVFAAVLYYLLGMSGFDAIAHSMTSIATGGFSTHDASFGHWDSHGILWATSLIMILGSVPFVLYLRTIRGNPFAMLMDGQVRWMLAILAFAAAITTAFLVGNDFYTSADAARHGTFNVISVMTGTGYASADFGQWGGFVVVLMFILMFIGGCAGSTTCGIKIFRFQVVYAEARVQIRRLMQPHGVFIPYYNNRPIPDQVAQSVMGFFFVYTLSFAVLALALGLMGLDFVTAVSGAATAISNVGPGLGPIIGPSGTFTSLPDEAKWLLSFGMLLGRLELFTVLIMFAPSFWKG</sequence>
<keyword evidence="9 10" id="KW-0472">Membrane</keyword>
<keyword evidence="3 10" id="KW-1003">Cell membrane</keyword>
<evidence type="ECO:0000256" key="5">
    <source>
        <dbReference type="ARBA" id="ARBA00022692"/>
    </source>
</evidence>
<comment type="function">
    <text evidence="10">Low-affinity potassium transport system. Interacts with Trk system potassium uptake protein TrkA.</text>
</comment>
<keyword evidence="7 12" id="KW-1133">Transmembrane helix</keyword>
<feature type="transmembrane region" description="Helical" evidence="12">
    <location>
        <begin position="178"/>
        <end position="200"/>
    </location>
</feature>
<keyword evidence="2 10" id="KW-0813">Transport</keyword>
<evidence type="ECO:0000256" key="1">
    <source>
        <dbReference type="ARBA" id="ARBA00004651"/>
    </source>
</evidence>
<feature type="transmembrane region" description="Helical" evidence="12">
    <location>
        <begin position="7"/>
        <end position="28"/>
    </location>
</feature>
<feature type="binding site" evidence="11">
    <location>
        <position position="112"/>
    </location>
    <ligand>
        <name>K(+)</name>
        <dbReference type="ChEBI" id="CHEBI:29103"/>
    </ligand>
</feature>
<dbReference type="GO" id="GO:0046872">
    <property type="term" value="F:metal ion binding"/>
    <property type="evidence" value="ECO:0007669"/>
    <property type="project" value="UniProtKB-KW"/>
</dbReference>
<dbReference type="GO" id="GO:0005886">
    <property type="term" value="C:plasma membrane"/>
    <property type="evidence" value="ECO:0007669"/>
    <property type="project" value="UniProtKB-SubCell"/>
</dbReference>
<feature type="transmembrane region" description="Helical" evidence="12">
    <location>
        <begin position="454"/>
        <end position="475"/>
    </location>
</feature>
<feature type="transmembrane region" description="Helical" evidence="12">
    <location>
        <begin position="235"/>
        <end position="254"/>
    </location>
</feature>
<comment type="subcellular location">
    <subcellularLocation>
        <location evidence="10">Cell inner membrane</location>
        <topology evidence="10">Multi-pass membrane protein</topology>
    </subcellularLocation>
    <subcellularLocation>
        <location evidence="1">Cell membrane</location>
        <topology evidence="1">Multi-pass membrane protein</topology>
    </subcellularLocation>
</comment>
<keyword evidence="11" id="KW-0479">Metal-binding</keyword>
<dbReference type="PANTHER" id="PTHR32024:SF3">
    <property type="entry name" value="TRK SYSTEM POTASSIUM UPTAKE PROTEIN"/>
    <property type="match status" value="1"/>
</dbReference>
<keyword evidence="10" id="KW-0997">Cell inner membrane</keyword>
<evidence type="ECO:0000256" key="11">
    <source>
        <dbReference type="PIRSR" id="PIRSR006247-1"/>
    </source>
</evidence>
<evidence type="ECO:0000313" key="14">
    <source>
        <dbReference type="Proteomes" id="UP000778970"/>
    </source>
</evidence>
<feature type="binding site" evidence="11">
    <location>
        <position position="314"/>
    </location>
    <ligand>
        <name>K(+)</name>
        <dbReference type="ChEBI" id="CHEBI:29103"/>
    </ligand>
</feature>
<proteinExistence type="inferred from homology"/>
<evidence type="ECO:0000256" key="4">
    <source>
        <dbReference type="ARBA" id="ARBA00022538"/>
    </source>
</evidence>
<dbReference type="InterPro" id="IPR003445">
    <property type="entry name" value="Cat_transpt"/>
</dbReference>
<feature type="transmembrane region" description="Helical" evidence="12">
    <location>
        <begin position="70"/>
        <end position="91"/>
    </location>
</feature>
<reference evidence="13" key="2">
    <citation type="journal article" date="2020" name="Microorganisms">
        <title>Osmotic Adaptation and Compatible Solute Biosynthesis of Phototrophic Bacteria as Revealed from Genome Analyses.</title>
        <authorList>
            <person name="Imhoff J.F."/>
            <person name="Rahn T."/>
            <person name="Kunzel S."/>
            <person name="Keller A."/>
            <person name="Neulinger S.C."/>
        </authorList>
    </citation>
    <scope>NUCLEOTIDE SEQUENCE</scope>
    <source>
        <strain evidence="13">DSM 9154</strain>
    </source>
</reference>
<name>A0A934QL50_9PROT</name>
<comment type="caution">
    <text evidence="13">The sequence shown here is derived from an EMBL/GenBank/DDBJ whole genome shotgun (WGS) entry which is preliminary data.</text>
</comment>
<dbReference type="RefSeq" id="WP_027287769.1">
    <property type="nucleotide sequence ID" value="NZ_NRRE01000032.1"/>
</dbReference>
<accession>A0A934QL50</accession>
<evidence type="ECO:0000256" key="10">
    <source>
        <dbReference type="PIRNR" id="PIRNR006247"/>
    </source>
</evidence>
<evidence type="ECO:0000313" key="13">
    <source>
        <dbReference type="EMBL" id="MBK1698896.1"/>
    </source>
</evidence>
<dbReference type="EMBL" id="NRRE01000032">
    <property type="protein sequence ID" value="MBK1698896.1"/>
    <property type="molecule type" value="Genomic_DNA"/>
</dbReference>
<organism evidence="13 14">
    <name type="scientific">Rhodovibrio salinarum</name>
    <dbReference type="NCBI Taxonomy" id="1087"/>
    <lineage>
        <taxon>Bacteria</taxon>
        <taxon>Pseudomonadati</taxon>
        <taxon>Pseudomonadota</taxon>
        <taxon>Alphaproteobacteria</taxon>
        <taxon>Rhodospirillales</taxon>
        <taxon>Rhodovibrionaceae</taxon>
        <taxon>Rhodovibrio</taxon>
    </lineage>
</organism>
<comment type="similarity">
    <text evidence="10">Belongs to the TrkH potassium transport family.</text>
</comment>
<protein>
    <recommendedName>
        <fullName evidence="10">Trk system potassium uptake protein</fullName>
    </recommendedName>
</protein>
<evidence type="ECO:0000256" key="6">
    <source>
        <dbReference type="ARBA" id="ARBA00022958"/>
    </source>
</evidence>
<feature type="binding site" evidence="11">
    <location>
        <position position="431"/>
    </location>
    <ligand>
        <name>K(+)</name>
        <dbReference type="ChEBI" id="CHEBI:29103"/>
    </ligand>
</feature>
<dbReference type="AlphaFoldDB" id="A0A934QL50"/>
<feature type="transmembrane region" description="Helical" evidence="12">
    <location>
        <begin position="321"/>
        <end position="343"/>
    </location>
</feature>
<evidence type="ECO:0000256" key="3">
    <source>
        <dbReference type="ARBA" id="ARBA00022475"/>
    </source>
</evidence>
<keyword evidence="14" id="KW-1185">Reference proteome</keyword>
<feature type="transmembrane region" description="Helical" evidence="12">
    <location>
        <begin position="392"/>
        <end position="413"/>
    </location>
</feature>
<dbReference type="PIRSF" id="PIRSF006247">
    <property type="entry name" value="TrkH"/>
    <property type="match status" value="1"/>
</dbReference>
<feature type="transmembrane region" description="Helical" evidence="12">
    <location>
        <begin position="270"/>
        <end position="289"/>
    </location>
</feature>
<dbReference type="Pfam" id="PF02386">
    <property type="entry name" value="TrkH"/>
    <property type="match status" value="1"/>
</dbReference>
<feature type="binding site" evidence="11">
    <location>
        <position position="218"/>
    </location>
    <ligand>
        <name>K(+)</name>
        <dbReference type="ChEBI" id="CHEBI:29103"/>
    </ligand>
</feature>
<keyword evidence="5 12" id="KW-0812">Transmembrane</keyword>
<keyword evidence="6 10" id="KW-0630">Potassium</keyword>
<evidence type="ECO:0000256" key="12">
    <source>
        <dbReference type="SAM" id="Phobius"/>
    </source>
</evidence>
<evidence type="ECO:0000256" key="2">
    <source>
        <dbReference type="ARBA" id="ARBA00022448"/>
    </source>
</evidence>
<feature type="transmembrane region" description="Helical" evidence="12">
    <location>
        <begin position="134"/>
        <end position="157"/>
    </location>
</feature>
<evidence type="ECO:0000256" key="7">
    <source>
        <dbReference type="ARBA" id="ARBA00022989"/>
    </source>
</evidence>
<keyword evidence="4 10" id="KW-0633">Potassium transport</keyword>
<dbReference type="GO" id="GO:0015379">
    <property type="term" value="F:potassium:chloride symporter activity"/>
    <property type="evidence" value="ECO:0007669"/>
    <property type="project" value="InterPro"/>
</dbReference>
<feature type="binding site" evidence="11">
    <location>
        <position position="111"/>
    </location>
    <ligand>
        <name>K(+)</name>
        <dbReference type="ChEBI" id="CHEBI:29103"/>
    </ligand>
</feature>
<feature type="binding site" evidence="11">
    <location>
        <position position="430"/>
    </location>
    <ligand>
        <name>K(+)</name>
        <dbReference type="ChEBI" id="CHEBI:29103"/>
    </ligand>
</feature>
<evidence type="ECO:0000256" key="9">
    <source>
        <dbReference type="ARBA" id="ARBA00023136"/>
    </source>
</evidence>
<keyword evidence="8 10" id="KW-0406">Ion transport</keyword>
<feature type="transmembrane region" description="Helical" evidence="12">
    <location>
        <begin position="40"/>
        <end position="58"/>
    </location>
</feature>
<dbReference type="InterPro" id="IPR004772">
    <property type="entry name" value="TrkH"/>
</dbReference>
<evidence type="ECO:0000256" key="8">
    <source>
        <dbReference type="ARBA" id="ARBA00023065"/>
    </source>
</evidence>
<dbReference type="PANTHER" id="PTHR32024">
    <property type="entry name" value="TRK SYSTEM POTASSIUM UPTAKE PROTEIN TRKG-RELATED"/>
    <property type="match status" value="1"/>
</dbReference>
<reference evidence="13" key="1">
    <citation type="submission" date="2017-08" db="EMBL/GenBank/DDBJ databases">
        <authorList>
            <person name="Imhoff J.F."/>
            <person name="Rahn T."/>
            <person name="Kuenzel S."/>
            <person name="Neulinger S.C."/>
        </authorList>
    </citation>
    <scope>NUCLEOTIDE SEQUENCE</scope>
    <source>
        <strain evidence="13">DSM 9154</strain>
    </source>
</reference>